<accession>A0A1F7JAX3</accession>
<proteinExistence type="predicted"/>
<dbReference type="EMBL" id="MGAR01000002">
    <property type="protein sequence ID" value="OGK52756.1"/>
    <property type="molecule type" value="Genomic_DNA"/>
</dbReference>
<organism evidence="1 2">
    <name type="scientific">Candidatus Roizmanbacteria bacterium RIFCSPLOWO2_01_FULL_41_22</name>
    <dbReference type="NCBI Taxonomy" id="1802067"/>
    <lineage>
        <taxon>Bacteria</taxon>
        <taxon>Candidatus Roizmaniibacteriota</taxon>
    </lineage>
</organism>
<evidence type="ECO:0000313" key="2">
    <source>
        <dbReference type="Proteomes" id="UP000176480"/>
    </source>
</evidence>
<comment type="caution">
    <text evidence="1">The sequence shown here is derived from an EMBL/GenBank/DDBJ whole genome shotgun (WGS) entry which is preliminary data.</text>
</comment>
<reference evidence="1 2" key="1">
    <citation type="journal article" date="2016" name="Nat. Commun.">
        <title>Thousands of microbial genomes shed light on interconnected biogeochemical processes in an aquifer system.</title>
        <authorList>
            <person name="Anantharaman K."/>
            <person name="Brown C.T."/>
            <person name="Hug L.A."/>
            <person name="Sharon I."/>
            <person name="Castelle C.J."/>
            <person name="Probst A.J."/>
            <person name="Thomas B.C."/>
            <person name="Singh A."/>
            <person name="Wilkins M.J."/>
            <person name="Karaoz U."/>
            <person name="Brodie E.L."/>
            <person name="Williams K.H."/>
            <person name="Hubbard S.S."/>
            <person name="Banfield J.F."/>
        </authorList>
    </citation>
    <scope>NUCLEOTIDE SEQUENCE [LARGE SCALE GENOMIC DNA]</scope>
</reference>
<name>A0A1F7JAX3_9BACT</name>
<dbReference type="Proteomes" id="UP000176480">
    <property type="component" value="Unassembled WGS sequence"/>
</dbReference>
<protein>
    <submittedName>
        <fullName evidence="1">Uncharacterized protein</fullName>
    </submittedName>
</protein>
<sequence length="257" mass="29123">MRFVERGLKEAGESGLASIVRAVRQEFERRGHGKDIALPVNLNPVRIIEIRLETQKVYPEISLSAEHRRQARILAKKFAKKLNMTEEEYIAALPPFPEKPANYDDLGLTVPLIAEGKRIPWIAQASISNIEIDDYLRSRANEMRDWQADPFSFTTPEEAFTTWIQDGTKFVNRKPRDVRSQLIEDLRAGGIEEIIAGVNLRPDIIKGKGWDLPRPSVGSGGVVCLLWFDEQPMLYAYFDDVANPSFRSLVCGRKIGT</sequence>
<gene>
    <name evidence="1" type="ORF">A2966_03190</name>
</gene>
<dbReference type="AlphaFoldDB" id="A0A1F7JAX3"/>
<evidence type="ECO:0000313" key="1">
    <source>
        <dbReference type="EMBL" id="OGK52756.1"/>
    </source>
</evidence>